<dbReference type="InterPro" id="IPR051172">
    <property type="entry name" value="Chlamydia_OmcB"/>
</dbReference>
<gene>
    <name evidence="5" type="ORF">BKA08_002014</name>
</gene>
<dbReference type="NCBIfam" id="TIGR04215">
    <property type="entry name" value="choice_anch_A"/>
    <property type="match status" value="1"/>
</dbReference>
<evidence type="ECO:0000256" key="1">
    <source>
        <dbReference type="SAM" id="MobiDB-lite"/>
    </source>
</evidence>
<proteinExistence type="predicted"/>
<evidence type="ECO:0000256" key="2">
    <source>
        <dbReference type="SAM" id="SignalP"/>
    </source>
</evidence>
<evidence type="ECO:0000313" key="6">
    <source>
        <dbReference type="Proteomes" id="UP000516957"/>
    </source>
</evidence>
<dbReference type="Pfam" id="PF20597">
    <property type="entry name" value="pAdhesive_15"/>
    <property type="match status" value="1"/>
</dbReference>
<feature type="region of interest" description="Disordered" evidence="1">
    <location>
        <begin position="316"/>
        <end position="342"/>
    </location>
</feature>
<feature type="chain" id="PRO_5030698842" evidence="2">
    <location>
        <begin position="40"/>
        <end position="848"/>
    </location>
</feature>
<dbReference type="InterPro" id="IPR047589">
    <property type="entry name" value="DUF11_rpt"/>
</dbReference>
<accession>A0A7Y9F1T9</accession>
<dbReference type="InterPro" id="IPR026588">
    <property type="entry name" value="Choice_anch_A"/>
</dbReference>
<feature type="compositionally biased region" description="Pro residues" evidence="1">
    <location>
        <begin position="319"/>
        <end position="337"/>
    </location>
</feature>
<protein>
    <submittedName>
        <fullName evidence="5">Choice-of-anchor A domain-containing protein/uncharacterized repeat protein (TIGR01451 family)</fullName>
    </submittedName>
</protein>
<dbReference type="Pfam" id="PF01345">
    <property type="entry name" value="DUF11"/>
    <property type="match status" value="1"/>
</dbReference>
<reference evidence="5 6" key="1">
    <citation type="submission" date="2020-07" db="EMBL/GenBank/DDBJ databases">
        <title>Sequencing the genomes of 1000 actinobacteria strains.</title>
        <authorList>
            <person name="Klenk H.-P."/>
        </authorList>
    </citation>
    <scope>NUCLEOTIDE SEQUENCE [LARGE SCALE GENOMIC DNA]</scope>
    <source>
        <strain evidence="5 6">DSM 18965</strain>
    </source>
</reference>
<evidence type="ECO:0000259" key="4">
    <source>
        <dbReference type="Pfam" id="PF20597"/>
    </source>
</evidence>
<dbReference type="EMBL" id="JACCBE010000001">
    <property type="protein sequence ID" value="NYD57776.1"/>
    <property type="molecule type" value="Genomic_DNA"/>
</dbReference>
<name>A0A7Y9F1T9_9ACTN</name>
<feature type="domain" description="Choice-of-anchor A" evidence="4">
    <location>
        <begin position="55"/>
        <end position="307"/>
    </location>
</feature>
<keyword evidence="6" id="KW-1185">Reference proteome</keyword>
<dbReference type="PROSITE" id="PS51318">
    <property type="entry name" value="TAT"/>
    <property type="match status" value="1"/>
</dbReference>
<sequence length="848" mass="86432">MLRHHHQLVRRGARATGASLLAGALAAAAMIALPGSSGAAAGAGGGAACETLTHPLGAATPYTEFVETHGTRGSESEGAIAYGGDLAASGMTVGTRLTSEKTAPTLVVAGSHGQWFNLQRGSAWVVPRSGVNFNGGGTYLDANPVDVPAAFVGLRALAARIATTPSTATVLENNEISAQPSLVLRGTDPVLNVVRPTAAQLASGRNIGYDVPAGSTLLVVVDGADVTVRGQVWVREPGGWQQANDSTMATRPGVLWSLAGASRVTLDIGSAWGGSILAPAAHVVVARAGHTIGQVLAQRFSSAFETHQRLFSAALCLPPTSPPTTPTTAPPPTPEPPGTTDVTLTKTASATSVRGGGRTSYTLTARNLGTATATGVVLRDPLPAGVTLESASPGCSAAAGVVTCQVGDLAAGATHGVRLDVLVDPVAGSGRTAHPQAHHHLTPTKQEVHVDLEAGQTRSVTLGCPGGIVSDGAVRVDHVDQGTGTLADVRVLSARSTGVGTWKAVVRNDAAGRAQAKAFGVCLPGSTEPADRQTGHADGHAHDLVADTALVTETRALAPGRHSTRLTCPAATTPVAPGHDLSGGTARLVASEPTATGWRLDVLVQEATTLTASVRCLRTATTAAQGHTHQLRTTHVERRVVVPAGAVVEEQVVCPDDAKGVVATFDLPDGLVGLGHDPRLKTRAFRLLNPTGSPQEALLDLVCLHDRTEVETPGTDEPAELVNTATVSSASTDVDFTNNAASATLTVLPGRATLALPRTAGVSGRTLSLQVLSSLPGAARVTATAPGAKGRVARGRVRLDPDRPRASGVRLTRLGQRLVRAGEADRLRVTVVPTKGRKARGTLALGGS</sequence>
<feature type="signal peptide" evidence="2">
    <location>
        <begin position="1"/>
        <end position="39"/>
    </location>
</feature>
<dbReference type="NCBIfam" id="TIGR01451">
    <property type="entry name" value="B_ant_repeat"/>
    <property type="match status" value="1"/>
</dbReference>
<feature type="domain" description="DUF11" evidence="3">
    <location>
        <begin position="341"/>
        <end position="426"/>
    </location>
</feature>
<dbReference type="InterPro" id="IPR001434">
    <property type="entry name" value="OmcB-like_DUF11"/>
</dbReference>
<dbReference type="AlphaFoldDB" id="A0A7Y9F1T9"/>
<dbReference type="PANTHER" id="PTHR34819">
    <property type="entry name" value="LARGE CYSTEINE-RICH PERIPLASMIC PROTEIN OMCB"/>
    <property type="match status" value="1"/>
</dbReference>
<evidence type="ECO:0000259" key="3">
    <source>
        <dbReference type="Pfam" id="PF01345"/>
    </source>
</evidence>
<comment type="caution">
    <text evidence="5">The sequence shown here is derived from an EMBL/GenBank/DDBJ whole genome shotgun (WGS) entry which is preliminary data.</text>
</comment>
<dbReference type="RefSeq" id="WP_179615492.1">
    <property type="nucleotide sequence ID" value="NZ_CP059163.1"/>
</dbReference>
<dbReference type="Proteomes" id="UP000516957">
    <property type="component" value="Unassembled WGS sequence"/>
</dbReference>
<evidence type="ECO:0000313" key="5">
    <source>
        <dbReference type="EMBL" id="NYD57776.1"/>
    </source>
</evidence>
<organism evidence="5 6">
    <name type="scientific">Nocardioides marinisabuli</name>
    <dbReference type="NCBI Taxonomy" id="419476"/>
    <lineage>
        <taxon>Bacteria</taxon>
        <taxon>Bacillati</taxon>
        <taxon>Actinomycetota</taxon>
        <taxon>Actinomycetes</taxon>
        <taxon>Propionibacteriales</taxon>
        <taxon>Nocardioidaceae</taxon>
        <taxon>Nocardioides</taxon>
    </lineage>
</organism>
<keyword evidence="2" id="KW-0732">Signal</keyword>
<dbReference type="InterPro" id="IPR006311">
    <property type="entry name" value="TAT_signal"/>
</dbReference>